<proteinExistence type="predicted"/>
<dbReference type="InterPro" id="IPR001387">
    <property type="entry name" value="Cro/C1-type_HTH"/>
</dbReference>
<dbReference type="Pfam" id="PF13560">
    <property type="entry name" value="HTH_31"/>
    <property type="match status" value="1"/>
</dbReference>
<name>A0ABN3ABS6_9ACTN</name>
<dbReference type="Gene3D" id="1.10.260.40">
    <property type="entry name" value="lambda repressor-like DNA-binding domains"/>
    <property type="match status" value="1"/>
</dbReference>
<dbReference type="InterPro" id="IPR010982">
    <property type="entry name" value="Lambda_DNA-bd_dom_sf"/>
</dbReference>
<organism evidence="2 3">
    <name type="scientific">Kitasatospora kazusensis</name>
    <dbReference type="NCBI Taxonomy" id="407974"/>
    <lineage>
        <taxon>Bacteria</taxon>
        <taxon>Bacillati</taxon>
        <taxon>Actinomycetota</taxon>
        <taxon>Actinomycetes</taxon>
        <taxon>Kitasatosporales</taxon>
        <taxon>Streptomycetaceae</taxon>
        <taxon>Kitasatospora</taxon>
    </lineage>
</organism>
<evidence type="ECO:0000313" key="2">
    <source>
        <dbReference type="EMBL" id="GAA2158444.1"/>
    </source>
</evidence>
<dbReference type="PROSITE" id="PS50943">
    <property type="entry name" value="HTH_CROC1"/>
    <property type="match status" value="2"/>
</dbReference>
<reference evidence="2 3" key="1">
    <citation type="journal article" date="2019" name="Int. J. Syst. Evol. Microbiol.">
        <title>The Global Catalogue of Microorganisms (GCM) 10K type strain sequencing project: providing services to taxonomists for standard genome sequencing and annotation.</title>
        <authorList>
            <consortium name="The Broad Institute Genomics Platform"/>
            <consortium name="The Broad Institute Genome Sequencing Center for Infectious Disease"/>
            <person name="Wu L."/>
            <person name="Ma J."/>
        </authorList>
    </citation>
    <scope>NUCLEOTIDE SEQUENCE [LARGE SCALE GENOMIC DNA]</scope>
    <source>
        <strain evidence="2 3">JCM 14560</strain>
    </source>
</reference>
<comment type="caution">
    <text evidence="2">The sequence shown here is derived from an EMBL/GenBank/DDBJ whole genome shotgun (WGS) entry which is preliminary data.</text>
</comment>
<dbReference type="Proteomes" id="UP001422759">
    <property type="component" value="Unassembled WGS sequence"/>
</dbReference>
<keyword evidence="3" id="KW-1185">Reference proteome</keyword>
<dbReference type="CDD" id="cd00093">
    <property type="entry name" value="HTH_XRE"/>
    <property type="match status" value="1"/>
</dbReference>
<dbReference type="SMART" id="SM00530">
    <property type="entry name" value="HTH_XRE"/>
    <property type="match status" value="2"/>
</dbReference>
<feature type="domain" description="HTH cro/C1-type" evidence="1">
    <location>
        <begin position="22"/>
        <end position="76"/>
    </location>
</feature>
<gene>
    <name evidence="2" type="ORF">GCM10009760_61470</name>
</gene>
<accession>A0ABN3ABS6</accession>
<evidence type="ECO:0000259" key="1">
    <source>
        <dbReference type="PROSITE" id="PS50943"/>
    </source>
</evidence>
<feature type="domain" description="HTH cro/C1-type" evidence="1">
    <location>
        <begin position="140"/>
        <end position="174"/>
    </location>
</feature>
<dbReference type="RefSeq" id="WP_344469536.1">
    <property type="nucleotide sequence ID" value="NZ_BAAANT010000068.1"/>
</dbReference>
<sequence length="252" mass="28295">MGRPERPVTMRTRQSAALAQYLRVLRQRSGRTYAELGRSTGMTPSRLSRAASGDSVPSLAVVEQYAKGCGADKQEMAELRKLWRAARGGRAPALAVERPMHITLIDTPKDLWTAMVHLHRKLGCPPLRELERRAGGHGQLPRSTLNLVLRGLAQPSRDLLEHFVRACDVPPAEINRWLEAWDRVHTPRSVVMQDPELRRFMRLLRHSGTTEAAIRRALYPAPMAAPRLAEAFRSASGYQQVPLPGQTQLFVY</sequence>
<evidence type="ECO:0000313" key="3">
    <source>
        <dbReference type="Proteomes" id="UP001422759"/>
    </source>
</evidence>
<dbReference type="SUPFAM" id="SSF47413">
    <property type="entry name" value="lambda repressor-like DNA-binding domains"/>
    <property type="match status" value="1"/>
</dbReference>
<dbReference type="EMBL" id="BAAANT010000068">
    <property type="protein sequence ID" value="GAA2158444.1"/>
    <property type="molecule type" value="Genomic_DNA"/>
</dbReference>
<protein>
    <recommendedName>
        <fullName evidence="1">HTH cro/C1-type domain-containing protein</fullName>
    </recommendedName>
</protein>